<keyword evidence="1" id="KW-0812">Transmembrane</keyword>
<proteinExistence type="predicted"/>
<evidence type="ECO:0000313" key="3">
    <source>
        <dbReference type="Proteomes" id="UP001328733"/>
    </source>
</evidence>
<feature type="transmembrane region" description="Helical" evidence="1">
    <location>
        <begin position="95"/>
        <end position="116"/>
    </location>
</feature>
<keyword evidence="3" id="KW-1185">Reference proteome</keyword>
<dbReference type="EMBL" id="JBAFSM010000002">
    <property type="protein sequence ID" value="MEG3435842.1"/>
    <property type="molecule type" value="Genomic_DNA"/>
</dbReference>
<dbReference type="RefSeq" id="WP_332863291.1">
    <property type="nucleotide sequence ID" value="NZ_JBAFSM010000002.1"/>
</dbReference>
<keyword evidence="1" id="KW-0472">Membrane</keyword>
<comment type="caution">
    <text evidence="2">The sequence shown here is derived from an EMBL/GenBank/DDBJ whole genome shotgun (WGS) entry which is preliminary data.</text>
</comment>
<keyword evidence="1" id="KW-1133">Transmembrane helix</keyword>
<sequence>MTTNVSENLPEKAPNSPLWIGVALIVLGIIGIVLPNFSTLVVEAWIALMLVTAGGAKFAYAFQTRERGGFIWKILLSVLYVLTGALLFFNPFNGILTLTLFLGAFLLTEGTFELILAFRLRPEHNWTWALINGLVTIAIGLLIWFQWPFNAPWLLGTFVGASVLVTGISRVMMSLNGRSISGMPDRDPSATGA</sequence>
<organism evidence="2 3">
    <name type="scientific">Pannus brasiliensis CCIBt3594</name>
    <dbReference type="NCBI Taxonomy" id="1427578"/>
    <lineage>
        <taxon>Bacteria</taxon>
        <taxon>Bacillati</taxon>
        <taxon>Cyanobacteriota</taxon>
        <taxon>Cyanophyceae</taxon>
        <taxon>Oscillatoriophycideae</taxon>
        <taxon>Chroococcales</taxon>
        <taxon>Microcystaceae</taxon>
        <taxon>Pannus</taxon>
    </lineage>
</organism>
<dbReference type="GO" id="GO:0005886">
    <property type="term" value="C:plasma membrane"/>
    <property type="evidence" value="ECO:0007669"/>
    <property type="project" value="TreeGrafter"/>
</dbReference>
<name>A0AAW9QDI7_9CHRO</name>
<feature type="transmembrane region" description="Helical" evidence="1">
    <location>
        <begin position="70"/>
        <end position="89"/>
    </location>
</feature>
<dbReference type="InterPro" id="IPR005325">
    <property type="entry name" value="DUF308_memb"/>
</dbReference>
<feature type="transmembrane region" description="Helical" evidence="1">
    <location>
        <begin position="128"/>
        <end position="147"/>
    </location>
</feature>
<evidence type="ECO:0000256" key="1">
    <source>
        <dbReference type="SAM" id="Phobius"/>
    </source>
</evidence>
<feature type="transmembrane region" description="Helical" evidence="1">
    <location>
        <begin position="44"/>
        <end position="63"/>
    </location>
</feature>
<accession>A0AAW9QDI7</accession>
<dbReference type="InterPro" id="IPR052712">
    <property type="entry name" value="Acid_resist_chaperone_HdeD"/>
</dbReference>
<dbReference type="PANTHER" id="PTHR34989:SF1">
    <property type="entry name" value="PROTEIN HDED"/>
    <property type="match status" value="1"/>
</dbReference>
<gene>
    <name evidence="2" type="ORF">V0288_01810</name>
</gene>
<dbReference type="PANTHER" id="PTHR34989">
    <property type="entry name" value="PROTEIN HDED"/>
    <property type="match status" value="1"/>
</dbReference>
<reference evidence="2 3" key="1">
    <citation type="submission" date="2024-01" db="EMBL/GenBank/DDBJ databases">
        <title>Genomic insights into the taxonomy and metabolism of the cyanobacterium Pannus brasiliensis CCIBt3594.</title>
        <authorList>
            <person name="Machado M."/>
            <person name="Botero N.B."/>
            <person name="Andreote A.P.D."/>
            <person name="Feitosa A.M.T."/>
            <person name="Popin R."/>
            <person name="Sivonen K."/>
            <person name="Fiore M.F."/>
        </authorList>
    </citation>
    <scope>NUCLEOTIDE SEQUENCE [LARGE SCALE GENOMIC DNA]</scope>
    <source>
        <strain evidence="2 3">CCIBt3594</strain>
    </source>
</reference>
<dbReference type="AlphaFoldDB" id="A0AAW9QDI7"/>
<feature type="transmembrane region" description="Helical" evidence="1">
    <location>
        <begin position="18"/>
        <end position="38"/>
    </location>
</feature>
<feature type="transmembrane region" description="Helical" evidence="1">
    <location>
        <begin position="153"/>
        <end position="173"/>
    </location>
</feature>
<evidence type="ECO:0000313" key="2">
    <source>
        <dbReference type="EMBL" id="MEG3435842.1"/>
    </source>
</evidence>
<dbReference type="Proteomes" id="UP001328733">
    <property type="component" value="Unassembled WGS sequence"/>
</dbReference>
<dbReference type="Pfam" id="PF03729">
    <property type="entry name" value="DUF308"/>
    <property type="match status" value="1"/>
</dbReference>
<protein>
    <submittedName>
        <fullName evidence="2">HdeD family acid-resistance protein</fullName>
    </submittedName>
</protein>